<accession>A0A8S0ZL10</accession>
<feature type="compositionally biased region" description="Low complexity" evidence="1">
    <location>
        <begin position="129"/>
        <end position="157"/>
    </location>
</feature>
<dbReference type="AlphaFoldDB" id="A0A8S0ZL10"/>
<proteinExistence type="predicted"/>
<feature type="region of interest" description="Disordered" evidence="1">
    <location>
        <begin position="175"/>
        <end position="209"/>
    </location>
</feature>
<organism evidence="2 3">
    <name type="scientific">Arctia plantaginis</name>
    <name type="common">Wood tiger moth</name>
    <name type="synonym">Phalaena plantaginis</name>
    <dbReference type="NCBI Taxonomy" id="874455"/>
    <lineage>
        <taxon>Eukaryota</taxon>
        <taxon>Metazoa</taxon>
        <taxon>Ecdysozoa</taxon>
        <taxon>Arthropoda</taxon>
        <taxon>Hexapoda</taxon>
        <taxon>Insecta</taxon>
        <taxon>Pterygota</taxon>
        <taxon>Neoptera</taxon>
        <taxon>Endopterygota</taxon>
        <taxon>Lepidoptera</taxon>
        <taxon>Glossata</taxon>
        <taxon>Ditrysia</taxon>
        <taxon>Noctuoidea</taxon>
        <taxon>Erebidae</taxon>
        <taxon>Arctiinae</taxon>
        <taxon>Arctia</taxon>
    </lineage>
</organism>
<evidence type="ECO:0000313" key="3">
    <source>
        <dbReference type="Proteomes" id="UP000494106"/>
    </source>
</evidence>
<feature type="compositionally biased region" description="Basic and acidic residues" evidence="1">
    <location>
        <begin position="198"/>
        <end position="209"/>
    </location>
</feature>
<gene>
    <name evidence="2" type="ORF">APLA_LOCUS5683</name>
</gene>
<evidence type="ECO:0000313" key="2">
    <source>
        <dbReference type="EMBL" id="CAB3234618.1"/>
    </source>
</evidence>
<feature type="region of interest" description="Disordered" evidence="1">
    <location>
        <begin position="58"/>
        <end position="160"/>
    </location>
</feature>
<sequence length="209" mass="22861">MLIWFIRTSDTFTAVQSKDPSINILSIISTLLTTERPAKERGVPRREVPYAVAILRESRHAAESPRSPPLYAESAAPSIRTVVGGDDEGGSEGYSRKDISRRSPGEERRASARGAARARGERAGRARRAAAGAALASAAPRPARTTSTLTTPTSPLGHHLGLGWVRRRDSENVGRFIIQLNENDDDDDDESDEEDQTESEHESDMEIEL</sequence>
<feature type="compositionally biased region" description="Acidic residues" evidence="1">
    <location>
        <begin position="182"/>
        <end position="197"/>
    </location>
</feature>
<dbReference type="EMBL" id="CADEBC010000483">
    <property type="protein sequence ID" value="CAB3234618.1"/>
    <property type="molecule type" value="Genomic_DNA"/>
</dbReference>
<name>A0A8S0ZL10_ARCPL</name>
<feature type="compositionally biased region" description="Basic and acidic residues" evidence="1">
    <location>
        <begin position="94"/>
        <end position="110"/>
    </location>
</feature>
<evidence type="ECO:0000256" key="1">
    <source>
        <dbReference type="SAM" id="MobiDB-lite"/>
    </source>
</evidence>
<dbReference type="Proteomes" id="UP000494106">
    <property type="component" value="Unassembled WGS sequence"/>
</dbReference>
<keyword evidence="3" id="KW-1185">Reference proteome</keyword>
<reference evidence="2 3" key="1">
    <citation type="submission" date="2020-04" db="EMBL/GenBank/DDBJ databases">
        <authorList>
            <person name="Wallbank WR R."/>
            <person name="Pardo Diaz C."/>
            <person name="Kozak K."/>
            <person name="Martin S."/>
            <person name="Jiggins C."/>
            <person name="Moest M."/>
            <person name="Warren A I."/>
            <person name="Byers J.R.P. K."/>
            <person name="Montejo-Kovacevich G."/>
            <person name="Yen C E."/>
        </authorList>
    </citation>
    <scope>NUCLEOTIDE SEQUENCE [LARGE SCALE GENOMIC DNA]</scope>
</reference>
<protein>
    <submittedName>
        <fullName evidence="2">Uncharacterized protein</fullName>
    </submittedName>
</protein>
<comment type="caution">
    <text evidence="2">The sequence shown here is derived from an EMBL/GenBank/DDBJ whole genome shotgun (WGS) entry which is preliminary data.</text>
</comment>